<dbReference type="STRING" id="154538.A0A1M2VHB9"/>
<dbReference type="OMA" id="MYCGKSK"/>
<proteinExistence type="predicted"/>
<reference evidence="5 6" key="1">
    <citation type="submission" date="2016-10" db="EMBL/GenBank/DDBJ databases">
        <title>Genome sequence of the basidiomycete white-rot fungus Trametes pubescens.</title>
        <authorList>
            <person name="Makela M.R."/>
            <person name="Granchi Z."/>
            <person name="Peng M."/>
            <person name="De Vries R.P."/>
            <person name="Grigoriev I."/>
            <person name="Riley R."/>
            <person name="Hilden K."/>
        </authorList>
    </citation>
    <scope>NUCLEOTIDE SEQUENCE [LARGE SCALE GENOMIC DNA]</scope>
    <source>
        <strain evidence="5 6">FBCC735</strain>
    </source>
</reference>
<name>A0A1M2VHB9_TRAPU</name>
<organism evidence="5 6">
    <name type="scientific">Trametes pubescens</name>
    <name type="common">White-rot fungus</name>
    <dbReference type="NCBI Taxonomy" id="154538"/>
    <lineage>
        <taxon>Eukaryota</taxon>
        <taxon>Fungi</taxon>
        <taxon>Dikarya</taxon>
        <taxon>Basidiomycota</taxon>
        <taxon>Agaricomycotina</taxon>
        <taxon>Agaricomycetes</taxon>
        <taxon>Polyporales</taxon>
        <taxon>Polyporaceae</taxon>
        <taxon>Trametes</taxon>
    </lineage>
</organism>
<accession>A0A1M2VHB9</accession>
<dbReference type="AlphaFoldDB" id="A0A1M2VHB9"/>
<dbReference type="OrthoDB" id="417877at2759"/>
<dbReference type="EMBL" id="MNAD01001233">
    <property type="protein sequence ID" value="OJT06981.1"/>
    <property type="molecule type" value="Genomic_DNA"/>
</dbReference>
<dbReference type="PRINTS" id="PR00420">
    <property type="entry name" value="RNGMNOXGNASE"/>
</dbReference>
<keyword evidence="6" id="KW-1185">Reference proteome</keyword>
<feature type="domain" description="FAD-binding" evidence="4">
    <location>
        <begin position="311"/>
        <end position="379"/>
    </location>
</feature>
<keyword evidence="2" id="KW-0274">FAD</keyword>
<dbReference type="InterPro" id="IPR002938">
    <property type="entry name" value="FAD-bd"/>
</dbReference>
<feature type="domain" description="FAD-binding" evidence="4">
    <location>
        <begin position="7"/>
        <end position="176"/>
    </location>
</feature>
<dbReference type="SUPFAM" id="SSF51905">
    <property type="entry name" value="FAD/NAD(P)-binding domain"/>
    <property type="match status" value="1"/>
</dbReference>
<dbReference type="Gene3D" id="3.50.50.60">
    <property type="entry name" value="FAD/NAD(P)-binding domain"/>
    <property type="match status" value="1"/>
</dbReference>
<dbReference type="PANTHER" id="PTHR46720">
    <property type="entry name" value="HYDROXYLASE, PUTATIVE (AFU_ORTHOLOGUE AFUA_3G01460)-RELATED"/>
    <property type="match status" value="1"/>
</dbReference>
<dbReference type="Pfam" id="PF01494">
    <property type="entry name" value="FAD_binding_3"/>
    <property type="match status" value="2"/>
</dbReference>
<keyword evidence="3" id="KW-0560">Oxidoreductase</keyword>
<dbReference type="GO" id="GO:0016491">
    <property type="term" value="F:oxidoreductase activity"/>
    <property type="evidence" value="ECO:0007669"/>
    <property type="project" value="UniProtKB-KW"/>
</dbReference>
<dbReference type="GO" id="GO:0071949">
    <property type="term" value="F:FAD binding"/>
    <property type="evidence" value="ECO:0007669"/>
    <property type="project" value="InterPro"/>
</dbReference>
<gene>
    <name evidence="5" type="ORF">TRAPUB_2182</name>
</gene>
<evidence type="ECO:0000313" key="5">
    <source>
        <dbReference type="EMBL" id="OJT06981.1"/>
    </source>
</evidence>
<comment type="caution">
    <text evidence="5">The sequence shown here is derived from an EMBL/GenBank/DDBJ whole genome shotgun (WGS) entry which is preliminary data.</text>
</comment>
<dbReference type="SUPFAM" id="SSF54373">
    <property type="entry name" value="FAD-linked reductases, C-terminal domain"/>
    <property type="match status" value="1"/>
</dbReference>
<dbReference type="InterPro" id="IPR051104">
    <property type="entry name" value="FAD_monoxygenase"/>
</dbReference>
<sequence length="438" mass="48111">MGAPKFRIAICGGGIGGLTLAVALSRYPDIRVDVYEAAGQFKEIGAGVMIWARTWEILTILGMAEDFSRIAHAPPDGSPGVGFDYRKSDQPQEGSRFYLFEVPYGCIRFHRAQFLDVLVDHLPPGVAHFGKRLASYRTTEHGASSKTELLFADGSVATCDILVGCDGIKSVVRKQMLEDHVREGGGDPCLLDHIEPVWSGSIAYRGLIPVSQMVRPDGVEHRTIRSPMMYCGKSKHVVSYSISRGSIVNVVAMASQPHLYKSMYAGPWVTDCSREEVLECFAGWEPEVEEMLKRIEKPTKWAIHELKPLPFYTQGRVVLLGDAAHAMCPHQGAGAGQAIEDAFILAEVLGHPHTSLSTIFQALAAYEAVRLPMANHVLKGSRESGDMYEFNGSLGDDLVRLGPQIGSQWDWLWETTPEGEREKAFQVLMATVAPAARL</sequence>
<evidence type="ECO:0000313" key="6">
    <source>
        <dbReference type="Proteomes" id="UP000184267"/>
    </source>
</evidence>
<evidence type="ECO:0000259" key="4">
    <source>
        <dbReference type="Pfam" id="PF01494"/>
    </source>
</evidence>
<evidence type="ECO:0000256" key="2">
    <source>
        <dbReference type="ARBA" id="ARBA00022827"/>
    </source>
</evidence>
<dbReference type="Proteomes" id="UP000184267">
    <property type="component" value="Unassembled WGS sequence"/>
</dbReference>
<dbReference type="GO" id="GO:0044550">
    <property type="term" value="P:secondary metabolite biosynthetic process"/>
    <property type="evidence" value="ECO:0007669"/>
    <property type="project" value="TreeGrafter"/>
</dbReference>
<protein>
    <submittedName>
        <fullName evidence="5">Salicylate hydroxylase</fullName>
    </submittedName>
</protein>
<dbReference type="PANTHER" id="PTHR46720:SF3">
    <property type="entry name" value="FAD-BINDING DOMAIN-CONTAINING PROTEIN-RELATED"/>
    <property type="match status" value="1"/>
</dbReference>
<keyword evidence="1" id="KW-0285">Flavoprotein</keyword>
<evidence type="ECO:0000256" key="1">
    <source>
        <dbReference type="ARBA" id="ARBA00022630"/>
    </source>
</evidence>
<dbReference type="InterPro" id="IPR036188">
    <property type="entry name" value="FAD/NAD-bd_sf"/>
</dbReference>
<evidence type="ECO:0000256" key="3">
    <source>
        <dbReference type="ARBA" id="ARBA00023002"/>
    </source>
</evidence>